<comment type="caution">
    <text evidence="2">The sequence shown here is derived from an EMBL/GenBank/DDBJ whole genome shotgun (WGS) entry which is preliminary data.</text>
</comment>
<evidence type="ECO:0000259" key="1">
    <source>
        <dbReference type="Pfam" id="PF20964"/>
    </source>
</evidence>
<proteinExistence type="predicted"/>
<name>A0A7C5RDW1_9DEIN</name>
<dbReference type="AlphaFoldDB" id="A0A7C5RDW1"/>
<evidence type="ECO:0000313" key="2">
    <source>
        <dbReference type="EMBL" id="HHM67343.1"/>
    </source>
</evidence>
<dbReference type="InterPro" id="IPR048448">
    <property type="entry name" value="DnaX-like_C"/>
</dbReference>
<accession>A0A7C5RDW1</accession>
<sequence length="176" mass="20538">MRLRPEKAELFARFLQACCRPGAVLEVYEGKTYLVAWVAGREEDWKLWIYRDGGGWKEARLLHINFLGGRTWWSLPPDPGEAEPPAWFYLKREASSPSPKAWERFLEALRPTLRVFVREARPEVQGDTLILWFPEHKAFHFRKAQEQEGLLLPLAQAHFGVERVEAVLERRRDAGL</sequence>
<dbReference type="Pfam" id="PF20964">
    <property type="entry name" value="DnaX_C"/>
    <property type="match status" value="1"/>
</dbReference>
<protein>
    <recommendedName>
        <fullName evidence="1">DNA polymerase III subunit tau-like C-terminal domain-containing protein</fullName>
    </recommendedName>
</protein>
<feature type="domain" description="DNA polymerase III subunit tau-like C-terminal" evidence="1">
    <location>
        <begin position="100"/>
        <end position="172"/>
    </location>
</feature>
<reference evidence="2" key="1">
    <citation type="journal article" date="2020" name="mSystems">
        <title>Genome- and Community-Level Interaction Insights into Carbon Utilization and Element Cycling Functions of Hydrothermarchaeota in Hydrothermal Sediment.</title>
        <authorList>
            <person name="Zhou Z."/>
            <person name="Liu Y."/>
            <person name="Xu W."/>
            <person name="Pan J."/>
            <person name="Luo Z.H."/>
            <person name="Li M."/>
        </authorList>
    </citation>
    <scope>NUCLEOTIDE SEQUENCE [LARGE SCALE GENOMIC DNA]</scope>
    <source>
        <strain evidence="2">SpSt-1071</strain>
    </source>
</reference>
<organism evidence="2">
    <name type="scientific">Thermus caliditerrae</name>
    <dbReference type="NCBI Taxonomy" id="1330700"/>
    <lineage>
        <taxon>Bacteria</taxon>
        <taxon>Thermotogati</taxon>
        <taxon>Deinococcota</taxon>
        <taxon>Deinococci</taxon>
        <taxon>Thermales</taxon>
        <taxon>Thermaceae</taxon>
        <taxon>Thermus</taxon>
    </lineage>
</organism>
<dbReference type="EMBL" id="DRXE01000043">
    <property type="protein sequence ID" value="HHM67343.1"/>
    <property type="molecule type" value="Genomic_DNA"/>
</dbReference>
<gene>
    <name evidence="2" type="ORF">ENM28_01225</name>
</gene>